<evidence type="ECO:0000256" key="1">
    <source>
        <dbReference type="ARBA" id="ARBA00004123"/>
    </source>
</evidence>
<dbReference type="STRING" id="77166.U4TVE6"/>
<sequence length="1003" mass="110935">MCVILQMESKGLLHFITCGADGDVRIWSVDEMDDPNHTCVGELALSVCQKDDKIYTSTGNNEIQILTHPAGERDGVFTRATDPFNQIVICRNKNFAAVAGEGMSVTLMDLDTSVAKISLSDLGAPCLSVAICPNAAKLAASTGDGKLRIWDVESYSLLKEISCFPKVNSFANAKNLCRLDFEPKHGELLAYPLKNVVKLLNTTTWAEEELKCPEVDADFSVLQYSSCGKYLAAASLKGDFVIWETLKKTVFQTSKHDASNAICGLMWNPKGNGEIVYTDVEGQVSIMSNCSRLQPVDNEEISTEVEKVDENGFTENDVDFGDFLEEEKNEDTDRASPEVLDFGTLDSPDPDARSVDEIEHLDPRYLCWNDVGVVKGYGLNSGDEANQKTIEVEFHDSTFHNSMMLQNFQDYTMGSIGKGALAVANSSQIMVIPLAVSNKEWYLKVEEYEEIVLVAASESMVCFAMSNYLVRVATIFGTQRGIVSVPGPPVCMAAFKNALLVAYHAGPVRNSDQNIIIKLFKFEGLNVDCFELGSALGPESTLYWLGFSDIGTPGMMDSLGMLSLFPPKCNTWIPFCDTTKHRRSPGDGFFVTTIFESNQTIGAIRCKGTVYPGFVPRPTVCELAIEPPFAETATDKTQMEMNMFTWSNLNIQDTERKYKETALKIFALACKNDLDQRAFEFMQLVGNQQILNLGLKYTTKLNKRRLSEKLMDLAAVLQEENGDADDTPKSFHSVVSTTEMQMPAQAVIKPRVGKLSISKLTPKTKKTKQEGSQQDFETNAPISNENNLSAVNSQDSLFSEDQSVSDETLKAYEVVEVPRNPFLKKQPTEKARDDLNETKSLTPIFNPFLKKAKKTGSASPLSLTDKNAGISYETPDAKQKSTEVLIGHTGSVLCLQYDDKVIISGSSDGTVRVWNVHTGEMVNTLIHHCEAVLHLRFNNGMMVTCSKDRSIAVWDMVSQSEISIRRVLVGHRAAVNVVDFDEKYIVSASGDRTIKHIDVFCKQ</sequence>
<feature type="compositionally biased region" description="Polar residues" evidence="6">
    <location>
        <begin position="770"/>
        <end position="786"/>
    </location>
</feature>
<dbReference type="InterPro" id="IPR015943">
    <property type="entry name" value="WD40/YVTN_repeat-like_dom_sf"/>
</dbReference>
<dbReference type="Pfam" id="PF20946">
    <property type="entry name" value="Ctf4_C"/>
    <property type="match status" value="1"/>
</dbReference>
<protein>
    <recommendedName>
        <fullName evidence="12">WD repeat-containing protein 55 homolog</fullName>
    </recommendedName>
</protein>
<feature type="region of interest" description="Disordered" evidence="6">
    <location>
        <begin position="759"/>
        <end position="786"/>
    </location>
</feature>
<dbReference type="PROSITE" id="PS00678">
    <property type="entry name" value="WD_REPEATS_1"/>
    <property type="match status" value="3"/>
</dbReference>
<dbReference type="InterPro" id="IPR001680">
    <property type="entry name" value="WD40_rpt"/>
</dbReference>
<evidence type="ECO:0000256" key="2">
    <source>
        <dbReference type="ARBA" id="ARBA00022574"/>
    </source>
</evidence>
<dbReference type="GO" id="GO:0043596">
    <property type="term" value="C:nuclear replication fork"/>
    <property type="evidence" value="ECO:0007669"/>
    <property type="project" value="TreeGrafter"/>
</dbReference>
<comment type="subcellular location">
    <subcellularLocation>
        <location evidence="1">Nucleus</location>
    </subcellularLocation>
</comment>
<keyword evidence="2 5" id="KW-0853">WD repeat</keyword>
<evidence type="ECO:0000313" key="11">
    <source>
        <dbReference type="Proteomes" id="UP000030742"/>
    </source>
</evidence>
<keyword evidence="4" id="KW-0539">Nucleus</keyword>
<dbReference type="PROSITE" id="PS50082">
    <property type="entry name" value="WD_REPEATS_2"/>
    <property type="match status" value="3"/>
</dbReference>
<dbReference type="GO" id="GO:0003682">
    <property type="term" value="F:chromatin binding"/>
    <property type="evidence" value="ECO:0007669"/>
    <property type="project" value="TreeGrafter"/>
</dbReference>
<evidence type="ECO:0008006" key="12">
    <source>
        <dbReference type="Google" id="ProtNLM"/>
    </source>
</evidence>
<dbReference type="InterPro" id="IPR036322">
    <property type="entry name" value="WD40_repeat_dom_sf"/>
</dbReference>
<proteinExistence type="predicted"/>
<dbReference type="EMBL" id="KB631715">
    <property type="protein sequence ID" value="ERL85554.1"/>
    <property type="molecule type" value="Genomic_DNA"/>
</dbReference>
<gene>
    <name evidence="10" type="ORF">D910_02973</name>
</gene>
<dbReference type="InterPro" id="IPR022100">
    <property type="entry name" value="WDHD1/CFT4_beta-prop_2nd"/>
</dbReference>
<evidence type="ECO:0000313" key="10">
    <source>
        <dbReference type="EMBL" id="ERL85554.1"/>
    </source>
</evidence>
<dbReference type="SUPFAM" id="SSF50978">
    <property type="entry name" value="WD40 repeat-like"/>
    <property type="match status" value="2"/>
</dbReference>
<dbReference type="AlphaFoldDB" id="U4TVE6"/>
<dbReference type="Pfam" id="PF12341">
    <property type="entry name" value="Mcl1_mid"/>
    <property type="match status" value="1"/>
</dbReference>
<feature type="region of interest" description="Disordered" evidence="6">
    <location>
        <begin position="327"/>
        <end position="353"/>
    </location>
</feature>
<dbReference type="Gene3D" id="2.130.10.10">
    <property type="entry name" value="YVTN repeat-like/Quinoprotein amine dehydrogenase"/>
    <property type="match status" value="3"/>
</dbReference>
<evidence type="ECO:0000259" key="9">
    <source>
        <dbReference type="Pfam" id="PF24817"/>
    </source>
</evidence>
<accession>U4TVE6</accession>
<name>U4TVE6_DENPD</name>
<feature type="repeat" description="WD" evidence="5">
    <location>
        <begin position="885"/>
        <end position="924"/>
    </location>
</feature>
<evidence type="ECO:0000256" key="3">
    <source>
        <dbReference type="ARBA" id="ARBA00022737"/>
    </source>
</evidence>
<keyword evidence="3" id="KW-0677">Repeat</keyword>
<dbReference type="Proteomes" id="UP000030742">
    <property type="component" value="Unassembled WGS sequence"/>
</dbReference>
<evidence type="ECO:0000256" key="6">
    <source>
        <dbReference type="SAM" id="MobiDB-lite"/>
    </source>
</evidence>
<feature type="repeat" description="WD" evidence="5">
    <location>
        <begin position="925"/>
        <end position="964"/>
    </location>
</feature>
<dbReference type="PANTHER" id="PTHR19932">
    <property type="entry name" value="WD REPEAT AND HMG-BOX DNA BINDING PROTEIN"/>
    <property type="match status" value="1"/>
</dbReference>
<dbReference type="InterPro" id="IPR057646">
    <property type="entry name" value="WD40_WDHD1_1st"/>
</dbReference>
<reference evidence="10 11" key="1">
    <citation type="journal article" date="2013" name="Genome Biol.">
        <title>Draft genome of the mountain pine beetle, Dendroctonus ponderosae Hopkins, a major forest pest.</title>
        <authorList>
            <person name="Keeling C.I."/>
            <person name="Yuen M.M."/>
            <person name="Liao N.Y."/>
            <person name="Docking T.R."/>
            <person name="Chan S.K."/>
            <person name="Taylor G.A."/>
            <person name="Palmquist D.L."/>
            <person name="Jackman S.D."/>
            <person name="Nguyen A."/>
            <person name="Li M."/>
            <person name="Henderson H."/>
            <person name="Janes J.K."/>
            <person name="Zhao Y."/>
            <person name="Pandoh P."/>
            <person name="Moore R."/>
            <person name="Sperling F.A."/>
            <person name="Huber D.P."/>
            <person name="Birol I."/>
            <person name="Jones S.J."/>
            <person name="Bohlmann J."/>
        </authorList>
    </citation>
    <scope>NUCLEOTIDE SEQUENCE</scope>
</reference>
<feature type="domain" description="WDHD1/CFT4 helical bundle" evidence="8">
    <location>
        <begin position="635"/>
        <end position="716"/>
    </location>
</feature>
<feature type="repeat" description="WD" evidence="5">
    <location>
        <begin position="128"/>
        <end position="160"/>
    </location>
</feature>
<feature type="domain" description="WDHD1 first WD40" evidence="9">
    <location>
        <begin position="14"/>
        <end position="286"/>
    </location>
</feature>
<dbReference type="GO" id="GO:0006261">
    <property type="term" value="P:DNA-templated DNA replication"/>
    <property type="evidence" value="ECO:0007669"/>
    <property type="project" value="TreeGrafter"/>
</dbReference>
<organism evidence="10 11">
    <name type="scientific">Dendroctonus ponderosae</name>
    <name type="common">Mountain pine beetle</name>
    <dbReference type="NCBI Taxonomy" id="77166"/>
    <lineage>
        <taxon>Eukaryota</taxon>
        <taxon>Metazoa</taxon>
        <taxon>Ecdysozoa</taxon>
        <taxon>Arthropoda</taxon>
        <taxon>Hexapoda</taxon>
        <taxon>Insecta</taxon>
        <taxon>Pterygota</taxon>
        <taxon>Neoptera</taxon>
        <taxon>Endopterygota</taxon>
        <taxon>Coleoptera</taxon>
        <taxon>Polyphaga</taxon>
        <taxon>Cucujiformia</taxon>
        <taxon>Curculionidae</taxon>
        <taxon>Scolytinae</taxon>
        <taxon>Dendroctonus</taxon>
    </lineage>
</organism>
<dbReference type="InterPro" id="IPR019775">
    <property type="entry name" value="WD40_repeat_CS"/>
</dbReference>
<dbReference type="Pfam" id="PF00400">
    <property type="entry name" value="WD40"/>
    <property type="match status" value="3"/>
</dbReference>
<dbReference type="InterPro" id="IPR048591">
    <property type="entry name" value="WDHD1/CFT4_hel"/>
</dbReference>
<evidence type="ECO:0000259" key="8">
    <source>
        <dbReference type="Pfam" id="PF20946"/>
    </source>
</evidence>
<dbReference type="OrthoDB" id="19711at2759"/>
<evidence type="ECO:0000256" key="4">
    <source>
        <dbReference type="ARBA" id="ARBA00023242"/>
    </source>
</evidence>
<dbReference type="PROSITE" id="PS50294">
    <property type="entry name" value="WD_REPEATS_REGION"/>
    <property type="match status" value="1"/>
</dbReference>
<dbReference type="SMART" id="SM00320">
    <property type="entry name" value="WD40"/>
    <property type="match status" value="7"/>
</dbReference>
<dbReference type="Pfam" id="PF24817">
    <property type="entry name" value="WD40_WDHD1_1st"/>
    <property type="match status" value="1"/>
</dbReference>
<dbReference type="GO" id="GO:0006281">
    <property type="term" value="P:DNA repair"/>
    <property type="evidence" value="ECO:0007669"/>
    <property type="project" value="TreeGrafter"/>
</dbReference>
<dbReference type="GO" id="GO:0000278">
    <property type="term" value="P:mitotic cell cycle"/>
    <property type="evidence" value="ECO:0007669"/>
    <property type="project" value="TreeGrafter"/>
</dbReference>
<evidence type="ECO:0000259" key="7">
    <source>
        <dbReference type="Pfam" id="PF12341"/>
    </source>
</evidence>
<evidence type="ECO:0000256" key="5">
    <source>
        <dbReference type="PROSITE-ProRule" id="PRU00221"/>
    </source>
</evidence>
<dbReference type="PANTHER" id="PTHR19932:SF10">
    <property type="entry name" value="WD REPEAT AND HMG-BOX DNA-BINDING PROTEIN 1"/>
    <property type="match status" value="1"/>
</dbReference>
<feature type="domain" description="WDHD1/CFT4 second beta-propeller" evidence="7">
    <location>
        <begin position="361"/>
        <end position="628"/>
    </location>
</feature>